<evidence type="ECO:0000256" key="5">
    <source>
        <dbReference type="ARBA" id="ARBA00022989"/>
    </source>
</evidence>
<keyword evidence="6" id="KW-0472">Membrane</keyword>
<reference evidence="9" key="1">
    <citation type="submission" date="2018-02" db="EMBL/GenBank/DDBJ databases">
        <title>Rhizophora mucronata_Transcriptome.</title>
        <authorList>
            <person name="Meera S.P."/>
            <person name="Sreeshan A."/>
            <person name="Augustine A."/>
        </authorList>
    </citation>
    <scope>NUCLEOTIDE SEQUENCE</scope>
    <source>
        <tissue evidence="9">Leaf</tissue>
    </source>
</reference>
<dbReference type="InterPro" id="IPR019533">
    <property type="entry name" value="Peptidase_S26"/>
</dbReference>
<dbReference type="InterPro" id="IPR036286">
    <property type="entry name" value="LexA/Signal_pep-like_sf"/>
</dbReference>
<dbReference type="PANTHER" id="PTHR46041">
    <property type="entry name" value="MITOCHONDRIAL INNER MEMBRANE PROTEASE SUBUNIT 2"/>
    <property type="match status" value="1"/>
</dbReference>
<feature type="domain" description="Peptidase S26" evidence="7">
    <location>
        <begin position="8"/>
        <end position="75"/>
    </location>
</feature>
<dbReference type="CDD" id="cd06530">
    <property type="entry name" value="S26_SPase_I"/>
    <property type="match status" value="1"/>
</dbReference>
<dbReference type="GO" id="GO:0006465">
    <property type="term" value="P:signal peptide processing"/>
    <property type="evidence" value="ECO:0007669"/>
    <property type="project" value="InterPro"/>
</dbReference>
<name>A0A2P2JH89_RHIMU</name>
<proteinExistence type="predicted"/>
<protein>
    <submittedName>
        <fullName evidence="8">Mitochondrial inner membrane protease subunit</fullName>
    </submittedName>
</protein>
<evidence type="ECO:0000313" key="8">
    <source>
        <dbReference type="EMBL" id="MBW92840.1"/>
    </source>
</evidence>
<keyword evidence="3" id="KW-0812">Transmembrane</keyword>
<dbReference type="EMBL" id="GGEC01012357">
    <property type="protein sequence ID" value="MBW92840.1"/>
    <property type="molecule type" value="Transcribed_RNA"/>
</dbReference>
<comment type="subcellular location">
    <subcellularLocation>
        <location evidence="1">Membrane</location>
        <topology evidence="1">Single-pass membrane protein</topology>
    </subcellularLocation>
</comment>
<evidence type="ECO:0000256" key="1">
    <source>
        <dbReference type="ARBA" id="ARBA00004167"/>
    </source>
</evidence>
<organism evidence="9">
    <name type="scientific">Rhizophora mucronata</name>
    <name type="common">Asiatic mangrove</name>
    <dbReference type="NCBI Taxonomy" id="61149"/>
    <lineage>
        <taxon>Eukaryota</taxon>
        <taxon>Viridiplantae</taxon>
        <taxon>Streptophyta</taxon>
        <taxon>Embryophyta</taxon>
        <taxon>Tracheophyta</taxon>
        <taxon>Spermatophyta</taxon>
        <taxon>Magnoliopsida</taxon>
        <taxon>eudicotyledons</taxon>
        <taxon>Gunneridae</taxon>
        <taxon>Pentapetalae</taxon>
        <taxon>rosids</taxon>
        <taxon>fabids</taxon>
        <taxon>Malpighiales</taxon>
        <taxon>Rhizophoraceae</taxon>
        <taxon>Rhizophora</taxon>
    </lineage>
</organism>
<evidence type="ECO:0000259" key="7">
    <source>
        <dbReference type="Pfam" id="PF10502"/>
    </source>
</evidence>
<dbReference type="SUPFAM" id="SSF51306">
    <property type="entry name" value="LexA/Signal peptidase"/>
    <property type="match status" value="1"/>
</dbReference>
<keyword evidence="2 8" id="KW-0645">Protease</keyword>
<sequence>MGSRQFLWNFMKKSFTIGLIGLTIRDRYATVVPVRGISMSPTFNPGTNAFWDDFVLVEKLCLEKYKFSRGDVVVFW</sequence>
<dbReference type="EMBL" id="GGEC01012359">
    <property type="protein sequence ID" value="MBW92842.1"/>
    <property type="molecule type" value="Transcribed_RNA"/>
</dbReference>
<dbReference type="GO" id="GO:0042720">
    <property type="term" value="C:mitochondrial inner membrane peptidase complex"/>
    <property type="evidence" value="ECO:0007669"/>
    <property type="project" value="InterPro"/>
</dbReference>
<dbReference type="InterPro" id="IPR037730">
    <property type="entry name" value="IMP2"/>
</dbReference>
<dbReference type="GO" id="GO:0006627">
    <property type="term" value="P:protein processing involved in protein targeting to mitochondrion"/>
    <property type="evidence" value="ECO:0007669"/>
    <property type="project" value="InterPro"/>
</dbReference>
<evidence type="ECO:0000256" key="6">
    <source>
        <dbReference type="ARBA" id="ARBA00023136"/>
    </source>
</evidence>
<dbReference type="AlphaFoldDB" id="A0A2P2JH89"/>
<evidence type="ECO:0000256" key="2">
    <source>
        <dbReference type="ARBA" id="ARBA00022670"/>
    </source>
</evidence>
<accession>A0A2P2JH89</accession>
<keyword evidence="4" id="KW-0378">Hydrolase</keyword>
<evidence type="ECO:0000313" key="9">
    <source>
        <dbReference type="EMBL" id="MBW92842.1"/>
    </source>
</evidence>
<dbReference type="PANTHER" id="PTHR46041:SF2">
    <property type="entry name" value="MITOCHONDRIAL INNER MEMBRANE PROTEASE SUBUNIT 2"/>
    <property type="match status" value="1"/>
</dbReference>
<evidence type="ECO:0000256" key="4">
    <source>
        <dbReference type="ARBA" id="ARBA00022801"/>
    </source>
</evidence>
<evidence type="ECO:0000256" key="3">
    <source>
        <dbReference type="ARBA" id="ARBA00022692"/>
    </source>
</evidence>
<dbReference type="Pfam" id="PF10502">
    <property type="entry name" value="Peptidase_S26"/>
    <property type="match status" value="1"/>
</dbReference>
<dbReference type="GO" id="GO:0004252">
    <property type="term" value="F:serine-type endopeptidase activity"/>
    <property type="evidence" value="ECO:0007669"/>
    <property type="project" value="InterPro"/>
</dbReference>
<keyword evidence="5" id="KW-1133">Transmembrane helix</keyword>